<accession>A0A063Y1N0</accession>
<name>A0A063Y1N0_9GAMM</name>
<evidence type="ECO:0008006" key="4">
    <source>
        <dbReference type="Google" id="ProtNLM"/>
    </source>
</evidence>
<feature type="chain" id="PRO_5001620309" description="Lipoprotein" evidence="1">
    <location>
        <begin position="22"/>
        <end position="100"/>
    </location>
</feature>
<protein>
    <recommendedName>
        <fullName evidence="4">Lipoprotein</fullName>
    </recommendedName>
</protein>
<sequence>MKKYTSTLFILLLLFAGHAHASSLRFDNTLINEGKPASLLLIHLGEPLNKTTSDVCTSHNRQGDCREWRTNEIWFYRYNDLNYTIHISDGVIDKIEWSRF</sequence>
<gene>
    <name evidence="2" type="ORF">ADINL_3136</name>
</gene>
<proteinExistence type="predicted"/>
<dbReference type="RefSeq" id="WP_036550163.1">
    <property type="nucleotide sequence ID" value="NZ_JMSZ01000042.1"/>
</dbReference>
<reference evidence="2 3" key="1">
    <citation type="journal article" date="2005" name="Int. J. Syst. Evol. Microbiol.">
        <title>Nitrincola lacisaponensis gen. nov., sp. nov., a novel alkaliphilic bacterium isolated from an alkaline, saline lake.</title>
        <authorList>
            <person name="Dimitriu P.A."/>
            <person name="Shukla S.K."/>
            <person name="Conradt J."/>
            <person name="Marquez M.C."/>
            <person name="Ventosa A."/>
            <person name="Maglia A."/>
            <person name="Peyton B.M."/>
            <person name="Pinkart H.C."/>
            <person name="Mormile M.R."/>
        </authorList>
    </citation>
    <scope>NUCLEOTIDE SEQUENCE [LARGE SCALE GENOMIC DNA]</scope>
    <source>
        <strain evidence="2 3">4CA</strain>
    </source>
</reference>
<keyword evidence="1" id="KW-0732">Signal</keyword>
<dbReference type="OrthoDB" id="6120335at2"/>
<comment type="caution">
    <text evidence="2">The sequence shown here is derived from an EMBL/GenBank/DDBJ whole genome shotgun (WGS) entry which is preliminary data.</text>
</comment>
<dbReference type="STRING" id="267850.ADINL_3136"/>
<dbReference type="AlphaFoldDB" id="A0A063Y1N0"/>
<evidence type="ECO:0000313" key="3">
    <source>
        <dbReference type="Proteomes" id="UP000027318"/>
    </source>
</evidence>
<organism evidence="2 3">
    <name type="scientific">Nitrincola lacisaponensis</name>
    <dbReference type="NCBI Taxonomy" id="267850"/>
    <lineage>
        <taxon>Bacteria</taxon>
        <taxon>Pseudomonadati</taxon>
        <taxon>Pseudomonadota</taxon>
        <taxon>Gammaproteobacteria</taxon>
        <taxon>Oceanospirillales</taxon>
        <taxon>Oceanospirillaceae</taxon>
        <taxon>Nitrincola</taxon>
    </lineage>
</organism>
<dbReference type="EMBL" id="JMSZ01000042">
    <property type="protein sequence ID" value="KDE38681.1"/>
    <property type="molecule type" value="Genomic_DNA"/>
</dbReference>
<keyword evidence="3" id="KW-1185">Reference proteome</keyword>
<evidence type="ECO:0000313" key="2">
    <source>
        <dbReference type="EMBL" id="KDE38681.1"/>
    </source>
</evidence>
<feature type="signal peptide" evidence="1">
    <location>
        <begin position="1"/>
        <end position="21"/>
    </location>
</feature>
<evidence type="ECO:0000256" key="1">
    <source>
        <dbReference type="SAM" id="SignalP"/>
    </source>
</evidence>
<dbReference type="Proteomes" id="UP000027318">
    <property type="component" value="Unassembled WGS sequence"/>
</dbReference>